<organism evidence="2 3">
    <name type="scientific">Zalerion maritima</name>
    <dbReference type="NCBI Taxonomy" id="339359"/>
    <lineage>
        <taxon>Eukaryota</taxon>
        <taxon>Fungi</taxon>
        <taxon>Dikarya</taxon>
        <taxon>Ascomycota</taxon>
        <taxon>Pezizomycotina</taxon>
        <taxon>Sordariomycetes</taxon>
        <taxon>Lulworthiomycetidae</taxon>
        <taxon>Lulworthiales</taxon>
        <taxon>Lulworthiaceae</taxon>
        <taxon>Zalerion</taxon>
    </lineage>
</organism>
<feature type="compositionally biased region" description="Basic and acidic residues" evidence="1">
    <location>
        <begin position="386"/>
        <end position="398"/>
    </location>
</feature>
<feature type="compositionally biased region" description="Basic and acidic residues" evidence="1">
    <location>
        <begin position="10"/>
        <end position="26"/>
    </location>
</feature>
<keyword evidence="3" id="KW-1185">Reference proteome</keyword>
<evidence type="ECO:0008006" key="4">
    <source>
        <dbReference type="Google" id="ProtNLM"/>
    </source>
</evidence>
<feature type="compositionally biased region" description="Basic and acidic residues" evidence="1">
    <location>
        <begin position="52"/>
        <end position="74"/>
    </location>
</feature>
<evidence type="ECO:0000256" key="1">
    <source>
        <dbReference type="SAM" id="MobiDB-lite"/>
    </source>
</evidence>
<feature type="region of interest" description="Disordered" evidence="1">
    <location>
        <begin position="447"/>
        <end position="471"/>
    </location>
</feature>
<sequence length="581" mass="61280">MSDPSGDQGLWDRLKELKKGTSRDIPDISPSSSSNETATARIHIPLNSPPTAHDRLSDRLKLLRLQHEQGDASREAPAPPVTDGGKVIAAQPQDPTPKRVRSIPKVDATNMTSPPTQKRGIVSAGKPEQSAGKPSFQPCTTYPQPTGSSTRGPESGSGSKAIVSSTKVEPSISVEASLKASMAESLLSGPGSSPDGGGMAEDPDPDSFLQSDDQTLEELLADLELDEDLDPEPPSWALQPPYASLAPPTEAPMPDQPAGGGDGTSEHESEEDVIATPQGEPEEKSTSAPQDDADTKSEENVAPEEITREPSPDRVAALLEDLSQRPMPESNGEGGTEAKDRNNGSDDSDGEIMKDEVDKVLERAADEIALEREESTVAPKATWDNQDNKGSDVGKESDVAGGDGEPTDWSLPEPPSTNTLSTGPPTNPSGIEPLDLDSRMAALLSSRSSLAPSQSNDQPPPSNPDPGIPNFTARLASLQALRASSGSSSAGGINLPDVPANAPGTVGWKKSNFTDEEMETWCTVCLADATLICPGCDGEPYCTRCWHALHTGPQAGFDERTHRAEILERGKKKEKRVLVGA</sequence>
<feature type="region of interest" description="Disordered" evidence="1">
    <location>
        <begin position="1"/>
        <end position="434"/>
    </location>
</feature>
<reference evidence="2" key="1">
    <citation type="submission" date="2022-07" db="EMBL/GenBank/DDBJ databases">
        <title>Draft genome sequence of Zalerion maritima ATCC 34329, a (micro)plastics degrading marine fungus.</title>
        <authorList>
            <person name="Paco A."/>
            <person name="Goncalves M.F.M."/>
            <person name="Rocha-Santos T.A.P."/>
            <person name="Alves A."/>
        </authorList>
    </citation>
    <scope>NUCLEOTIDE SEQUENCE</scope>
    <source>
        <strain evidence="2">ATCC 34329</strain>
    </source>
</reference>
<proteinExistence type="predicted"/>
<comment type="caution">
    <text evidence="2">The sequence shown here is derived from an EMBL/GenBank/DDBJ whole genome shotgun (WGS) entry which is preliminary data.</text>
</comment>
<dbReference type="SUPFAM" id="SSF57845">
    <property type="entry name" value="B-box zinc-binding domain"/>
    <property type="match status" value="1"/>
</dbReference>
<evidence type="ECO:0000313" key="3">
    <source>
        <dbReference type="Proteomes" id="UP001201980"/>
    </source>
</evidence>
<feature type="compositionally biased region" description="Low complexity" evidence="1">
    <location>
        <begin position="447"/>
        <end position="457"/>
    </location>
</feature>
<feature type="compositionally biased region" description="Acidic residues" evidence="1">
    <location>
        <begin position="214"/>
        <end position="231"/>
    </location>
</feature>
<feature type="compositionally biased region" description="Polar residues" evidence="1">
    <location>
        <begin position="137"/>
        <end position="168"/>
    </location>
</feature>
<feature type="compositionally biased region" description="Basic and acidic residues" evidence="1">
    <location>
        <begin position="351"/>
        <end position="375"/>
    </location>
</feature>
<dbReference type="EMBL" id="JAKWBI020001011">
    <property type="protein sequence ID" value="KAJ2891707.1"/>
    <property type="molecule type" value="Genomic_DNA"/>
</dbReference>
<feature type="compositionally biased region" description="Pro residues" evidence="1">
    <location>
        <begin position="458"/>
        <end position="467"/>
    </location>
</feature>
<dbReference type="AlphaFoldDB" id="A0AAD5RGB8"/>
<evidence type="ECO:0000313" key="2">
    <source>
        <dbReference type="EMBL" id="KAJ2891707.1"/>
    </source>
</evidence>
<feature type="compositionally biased region" description="Basic and acidic residues" evidence="1">
    <location>
        <begin position="293"/>
        <end position="312"/>
    </location>
</feature>
<dbReference type="Proteomes" id="UP001201980">
    <property type="component" value="Unassembled WGS sequence"/>
</dbReference>
<dbReference type="Pfam" id="PF22586">
    <property type="entry name" value="ANCHR-like_BBOX"/>
    <property type="match status" value="1"/>
</dbReference>
<name>A0AAD5RGB8_9PEZI</name>
<gene>
    <name evidence="2" type="ORF">MKZ38_000057</name>
</gene>
<protein>
    <recommendedName>
        <fullName evidence="4">Abscission/NoCut checkpoint regulator</fullName>
    </recommendedName>
</protein>
<dbReference type="PANTHER" id="PTHR46603">
    <property type="entry name" value="ABSCISSION/NOCUT CHECKPOINT REGULATOR"/>
    <property type="match status" value="1"/>
</dbReference>
<dbReference type="PANTHER" id="PTHR46603:SF1">
    <property type="entry name" value="ABSCISSION_NOCUT CHECKPOINT REGULATOR"/>
    <property type="match status" value="1"/>
</dbReference>
<accession>A0AAD5RGB8</accession>